<evidence type="ECO:0000313" key="3">
    <source>
        <dbReference type="Proteomes" id="UP000215914"/>
    </source>
</evidence>
<keyword evidence="1" id="KW-0732">Signal</keyword>
<gene>
    <name evidence="2" type="ORF">HannXRQ_Chr03g0060571</name>
</gene>
<evidence type="ECO:0000313" key="2">
    <source>
        <dbReference type="EMBL" id="OTG30085.1"/>
    </source>
</evidence>
<dbReference type="EMBL" id="CM007892">
    <property type="protein sequence ID" value="OTG30085.1"/>
    <property type="molecule type" value="Genomic_DNA"/>
</dbReference>
<accession>A0A251V3A6</accession>
<sequence length="82" mass="9412">MMRFMESHVMVVSISFVLLFVAHQCTRNELSHMEAFGVPTPKDCVPSCKQTPDANSYICCCKYYDDPITCEHDCQRIKSCKI</sequence>
<keyword evidence="3" id="KW-1185">Reference proteome</keyword>
<dbReference type="Proteomes" id="UP000215914">
    <property type="component" value="Chromosome 3"/>
</dbReference>
<dbReference type="InParanoid" id="A0A251V3A6"/>
<name>A0A251V3A6_HELAN</name>
<feature type="signal peptide" evidence="1">
    <location>
        <begin position="1"/>
        <end position="27"/>
    </location>
</feature>
<organism evidence="2 3">
    <name type="scientific">Helianthus annuus</name>
    <name type="common">Common sunflower</name>
    <dbReference type="NCBI Taxonomy" id="4232"/>
    <lineage>
        <taxon>Eukaryota</taxon>
        <taxon>Viridiplantae</taxon>
        <taxon>Streptophyta</taxon>
        <taxon>Embryophyta</taxon>
        <taxon>Tracheophyta</taxon>
        <taxon>Spermatophyta</taxon>
        <taxon>Magnoliopsida</taxon>
        <taxon>eudicotyledons</taxon>
        <taxon>Gunneridae</taxon>
        <taxon>Pentapetalae</taxon>
        <taxon>asterids</taxon>
        <taxon>campanulids</taxon>
        <taxon>Asterales</taxon>
        <taxon>Asteraceae</taxon>
        <taxon>Asteroideae</taxon>
        <taxon>Heliantheae alliance</taxon>
        <taxon>Heliantheae</taxon>
        <taxon>Helianthus</taxon>
    </lineage>
</organism>
<proteinExistence type="predicted"/>
<protein>
    <submittedName>
        <fullName evidence="2">Uncharacterized protein</fullName>
    </submittedName>
</protein>
<dbReference type="AlphaFoldDB" id="A0A251V3A6"/>
<feature type="chain" id="PRO_5011970565" evidence="1">
    <location>
        <begin position="28"/>
        <end position="82"/>
    </location>
</feature>
<reference evidence="3" key="1">
    <citation type="journal article" date="2017" name="Nature">
        <title>The sunflower genome provides insights into oil metabolism, flowering and Asterid evolution.</title>
        <authorList>
            <person name="Badouin H."/>
            <person name="Gouzy J."/>
            <person name="Grassa C.J."/>
            <person name="Murat F."/>
            <person name="Staton S.E."/>
            <person name="Cottret L."/>
            <person name="Lelandais-Briere C."/>
            <person name="Owens G.L."/>
            <person name="Carrere S."/>
            <person name="Mayjonade B."/>
            <person name="Legrand L."/>
            <person name="Gill N."/>
            <person name="Kane N.C."/>
            <person name="Bowers J.E."/>
            <person name="Hubner S."/>
            <person name="Bellec A."/>
            <person name="Berard A."/>
            <person name="Berges H."/>
            <person name="Blanchet N."/>
            <person name="Boniface M.C."/>
            <person name="Brunel D."/>
            <person name="Catrice O."/>
            <person name="Chaidir N."/>
            <person name="Claudel C."/>
            <person name="Donnadieu C."/>
            <person name="Faraut T."/>
            <person name="Fievet G."/>
            <person name="Helmstetter N."/>
            <person name="King M."/>
            <person name="Knapp S.J."/>
            <person name="Lai Z."/>
            <person name="Le Paslier M.C."/>
            <person name="Lippi Y."/>
            <person name="Lorenzon L."/>
            <person name="Mandel J.R."/>
            <person name="Marage G."/>
            <person name="Marchand G."/>
            <person name="Marquand E."/>
            <person name="Bret-Mestries E."/>
            <person name="Morien E."/>
            <person name="Nambeesan S."/>
            <person name="Nguyen T."/>
            <person name="Pegot-Espagnet P."/>
            <person name="Pouilly N."/>
            <person name="Raftis F."/>
            <person name="Sallet E."/>
            <person name="Schiex T."/>
            <person name="Thomas J."/>
            <person name="Vandecasteele C."/>
            <person name="Vares D."/>
            <person name="Vear F."/>
            <person name="Vautrin S."/>
            <person name="Crespi M."/>
            <person name="Mangin B."/>
            <person name="Burke J.M."/>
            <person name="Salse J."/>
            <person name="Munos S."/>
            <person name="Vincourt P."/>
            <person name="Rieseberg L.H."/>
            <person name="Langlade N.B."/>
        </authorList>
    </citation>
    <scope>NUCLEOTIDE SEQUENCE [LARGE SCALE GENOMIC DNA]</scope>
    <source>
        <strain evidence="3">cv. SF193</strain>
    </source>
</reference>
<evidence type="ECO:0000256" key="1">
    <source>
        <dbReference type="SAM" id="SignalP"/>
    </source>
</evidence>